<feature type="repeat" description="TPR" evidence="5">
    <location>
        <begin position="167"/>
        <end position="200"/>
    </location>
</feature>
<dbReference type="Pfam" id="PF23914">
    <property type="entry name" value="TPR_CcmH_CycH"/>
    <property type="match status" value="1"/>
</dbReference>
<evidence type="ECO:0000259" key="8">
    <source>
        <dbReference type="Pfam" id="PF23914"/>
    </source>
</evidence>
<dbReference type="RefSeq" id="WP_272133813.1">
    <property type="nucleotide sequence ID" value="NZ_JAQLOI010000001.1"/>
</dbReference>
<evidence type="ECO:0000256" key="1">
    <source>
        <dbReference type="ARBA" id="ARBA00004196"/>
    </source>
</evidence>
<keyword evidence="2" id="KW-0677">Repeat</keyword>
<proteinExistence type="predicted"/>
<reference evidence="9 10" key="1">
    <citation type="submission" date="2023-01" db="EMBL/GenBank/DDBJ databases">
        <title>Vibrio sp. KJ40-1 sp.nov, isolated from marine algae.</title>
        <authorList>
            <person name="Butt M."/>
            <person name="Kim J.M.J."/>
            <person name="Jeon C.O.C."/>
        </authorList>
    </citation>
    <scope>NUCLEOTIDE SEQUENCE [LARGE SCALE GENOMIC DNA]</scope>
    <source>
        <strain evidence="9 10">KJ40-1</strain>
    </source>
</reference>
<evidence type="ECO:0000256" key="5">
    <source>
        <dbReference type="PROSITE-ProRule" id="PRU00339"/>
    </source>
</evidence>
<evidence type="ECO:0000256" key="2">
    <source>
        <dbReference type="ARBA" id="ARBA00022737"/>
    </source>
</evidence>
<evidence type="ECO:0000256" key="4">
    <source>
        <dbReference type="ARBA" id="ARBA00022803"/>
    </source>
</evidence>
<dbReference type="Pfam" id="PF23892">
    <property type="entry name" value="Ig_CycH"/>
    <property type="match status" value="1"/>
</dbReference>
<organism evidence="9 10">
    <name type="scientific">Vibrio algarum</name>
    <dbReference type="NCBI Taxonomy" id="3020714"/>
    <lineage>
        <taxon>Bacteria</taxon>
        <taxon>Pseudomonadati</taxon>
        <taxon>Pseudomonadota</taxon>
        <taxon>Gammaproteobacteria</taxon>
        <taxon>Vibrionales</taxon>
        <taxon>Vibrionaceae</taxon>
        <taxon>Vibrio</taxon>
    </lineage>
</organism>
<dbReference type="InterPro" id="IPR017560">
    <property type="entry name" value="Cyt_c_biogenesis_CcmI"/>
</dbReference>
<dbReference type="InterPro" id="IPR056412">
    <property type="entry name" value="Ig_CycH"/>
</dbReference>
<dbReference type="NCBIfam" id="TIGR03142">
    <property type="entry name" value="cytochro_ccmI"/>
    <property type="match status" value="1"/>
</dbReference>
<dbReference type="EMBL" id="JAQLOI010000001">
    <property type="protein sequence ID" value="MDB1123331.1"/>
    <property type="molecule type" value="Genomic_DNA"/>
</dbReference>
<keyword evidence="6" id="KW-0472">Membrane</keyword>
<feature type="transmembrane region" description="Helical" evidence="6">
    <location>
        <begin position="6"/>
        <end position="24"/>
    </location>
</feature>
<evidence type="ECO:0000313" key="10">
    <source>
        <dbReference type="Proteomes" id="UP001210678"/>
    </source>
</evidence>
<dbReference type="PROSITE" id="PS50005">
    <property type="entry name" value="TPR"/>
    <property type="match status" value="1"/>
</dbReference>
<evidence type="ECO:0000313" key="9">
    <source>
        <dbReference type="EMBL" id="MDB1123331.1"/>
    </source>
</evidence>
<accession>A0ABT4YP50</accession>
<keyword evidence="6" id="KW-0812">Transmembrane</keyword>
<dbReference type="InterPro" id="IPR019734">
    <property type="entry name" value="TPR_rpt"/>
</dbReference>
<keyword evidence="4 5" id="KW-0802">TPR repeat</keyword>
<feature type="domain" description="Cytochrome c-type biogenesis protein H TPR" evidence="8">
    <location>
        <begin position="118"/>
        <end position="275"/>
    </location>
</feature>
<gene>
    <name evidence="9" type="primary">ccmI</name>
    <name evidence="9" type="ORF">PGX00_06515</name>
</gene>
<dbReference type="InterPro" id="IPR051263">
    <property type="entry name" value="C-type_cytochrome_biogenesis"/>
</dbReference>
<comment type="caution">
    <text evidence="9">The sequence shown here is derived from an EMBL/GenBank/DDBJ whole genome shotgun (WGS) entry which is preliminary data.</text>
</comment>
<feature type="domain" description="Cytochrome c-type biogenesis protein H Ig-like" evidence="7">
    <location>
        <begin position="301"/>
        <end position="401"/>
    </location>
</feature>
<protein>
    <submittedName>
        <fullName evidence="9">C-type cytochrome biogenesis protein CcmI</fullName>
    </submittedName>
</protein>
<dbReference type="InterPro" id="IPR056413">
    <property type="entry name" value="TPR_CcmH_CycH"/>
</dbReference>
<sequence length="404" mass="45144">MTTFWLSTVILTIAGFAFIALPLFRKQNFDDDARRDELNKAFYKDRLEELEDETDAGVVVDQDDLIVDLKQSLLEDIPADEKKIGSFTISPMTVFGSSALLLAVISYATYSVFGSLDKVSHWQNINEQLPALTQKLMSPEQDSLSEDELKDLKLALRTRLHYQPDDAQGWLLLGRIALADRDADTATGAMEKAHNLDPKDPDVRLGYAQSLMMSDNEAQQQFARSILIGLLQDDYVDLRVYSLLAFNAYQRGNYEESIRFWRTMQKLIGPDDSRYSMLNRSIENAEKMLGKAVTTTSVPITITVDQNVQLPEQGVLVVSIHDANGTPIPVAAARYPIGTFPRTVVLDDANVMMDGQSISQLDSLIVKARIDTDGNVTTKEGDWYGESQAVKMGDQVALVIDKQY</sequence>
<name>A0ABT4YP50_9VIBR</name>
<dbReference type="PANTHER" id="PTHR47870:SF1">
    <property type="entry name" value="CYTOCHROME C-TYPE BIOGENESIS PROTEIN CCMH"/>
    <property type="match status" value="1"/>
</dbReference>
<comment type="subcellular location">
    <subcellularLocation>
        <location evidence="1">Cell envelope</location>
    </subcellularLocation>
</comment>
<evidence type="ECO:0000259" key="7">
    <source>
        <dbReference type="Pfam" id="PF23892"/>
    </source>
</evidence>
<dbReference type="InterPro" id="IPR011990">
    <property type="entry name" value="TPR-like_helical_dom_sf"/>
</dbReference>
<dbReference type="Gene3D" id="1.25.40.10">
    <property type="entry name" value="Tetratricopeptide repeat domain"/>
    <property type="match status" value="1"/>
</dbReference>
<keyword evidence="3" id="KW-0201">Cytochrome c-type biogenesis</keyword>
<evidence type="ECO:0000256" key="3">
    <source>
        <dbReference type="ARBA" id="ARBA00022748"/>
    </source>
</evidence>
<keyword evidence="6" id="KW-1133">Transmembrane helix</keyword>
<dbReference type="SUPFAM" id="SSF48452">
    <property type="entry name" value="TPR-like"/>
    <property type="match status" value="1"/>
</dbReference>
<feature type="transmembrane region" description="Helical" evidence="6">
    <location>
        <begin position="92"/>
        <end position="113"/>
    </location>
</feature>
<dbReference type="PANTHER" id="PTHR47870">
    <property type="entry name" value="CYTOCHROME C-TYPE BIOGENESIS PROTEIN CCMH"/>
    <property type="match status" value="1"/>
</dbReference>
<evidence type="ECO:0000256" key="6">
    <source>
        <dbReference type="SAM" id="Phobius"/>
    </source>
</evidence>
<dbReference type="Proteomes" id="UP001210678">
    <property type="component" value="Unassembled WGS sequence"/>
</dbReference>
<keyword evidence="10" id="KW-1185">Reference proteome</keyword>